<dbReference type="Proteomes" id="UP000027222">
    <property type="component" value="Unassembled WGS sequence"/>
</dbReference>
<protein>
    <recommendedName>
        <fullName evidence="5">ABC transmembrane type-1 domain-containing protein</fullName>
    </recommendedName>
</protein>
<feature type="chain" id="PRO_5001645983" description="ABC transmembrane type-1 domain-containing protein" evidence="2">
    <location>
        <begin position="18"/>
        <end position="476"/>
    </location>
</feature>
<feature type="transmembrane region" description="Helical" evidence="1">
    <location>
        <begin position="204"/>
        <end position="222"/>
    </location>
</feature>
<sequence length="476" mass="53991">MSLALAVLLLSQGSTQAAPLSHLLRDSLLSRSDQCICPDQRTVWDILWNCLVTIFVCSWISVHPNLPAPGDSWGKVALRRLELMFWALISPEMIILWAMRQWFGARNLARLYRGKGWTKTHGYFIQMGGFMLYHRGQPQEILSPEKLKELYQDGKIEFPTITETEIQDRSKADPIAKALVLGQTTWFIAQCITRRIQGLALTELELVTVAFAFLNGFMYFLWWNKPLDVRSSVPVYLLDIRKTRSIEINFDNGTILEERSLGHRLKNLLLDMLHVIVSPLRQGASWIWKLIENKGVLWVFYAILVRGPSHGFVLMYTRLGDVIETSSTTTIQKGQMRVDTFYAAYTVNLELQQCMAVTSSIAVAFGAIHCVGWYFSFASRAELLLWRISSAVITVVPFSMVIGSVFVILKENIRAGPYGEMIAIPLTTAVSVFMVLALPVYIISRLFLLVEAFIGLRFVSAKALANIDWWSFVPHS</sequence>
<organism evidence="3 4">
    <name type="scientific">Galerina marginata (strain CBS 339.88)</name>
    <dbReference type="NCBI Taxonomy" id="685588"/>
    <lineage>
        <taxon>Eukaryota</taxon>
        <taxon>Fungi</taxon>
        <taxon>Dikarya</taxon>
        <taxon>Basidiomycota</taxon>
        <taxon>Agaricomycotina</taxon>
        <taxon>Agaricomycetes</taxon>
        <taxon>Agaricomycetidae</taxon>
        <taxon>Agaricales</taxon>
        <taxon>Agaricineae</taxon>
        <taxon>Strophariaceae</taxon>
        <taxon>Galerina</taxon>
    </lineage>
</organism>
<dbReference type="HOGENOM" id="CLU_022883_6_1_1"/>
<dbReference type="PANTHER" id="PTHR35043">
    <property type="entry name" value="TRANSCRIPTION FACTOR DOMAIN-CONTAINING PROTEIN"/>
    <property type="match status" value="1"/>
</dbReference>
<evidence type="ECO:0008006" key="5">
    <source>
        <dbReference type="Google" id="ProtNLM"/>
    </source>
</evidence>
<keyword evidence="1" id="KW-0812">Transmembrane</keyword>
<accession>A0A067SNQ5</accession>
<evidence type="ECO:0000256" key="1">
    <source>
        <dbReference type="SAM" id="Phobius"/>
    </source>
</evidence>
<proteinExistence type="predicted"/>
<keyword evidence="4" id="KW-1185">Reference proteome</keyword>
<dbReference type="EMBL" id="KL142388">
    <property type="protein sequence ID" value="KDR72565.1"/>
    <property type="molecule type" value="Genomic_DNA"/>
</dbReference>
<dbReference type="PANTHER" id="PTHR35043:SF7">
    <property type="entry name" value="TRANSCRIPTION FACTOR DOMAIN-CONTAINING PROTEIN"/>
    <property type="match status" value="1"/>
</dbReference>
<feature type="transmembrane region" description="Helical" evidence="1">
    <location>
        <begin position="354"/>
        <end position="376"/>
    </location>
</feature>
<keyword evidence="1" id="KW-1133">Transmembrane helix</keyword>
<feature type="transmembrane region" description="Helical" evidence="1">
    <location>
        <begin position="388"/>
        <end position="409"/>
    </location>
</feature>
<reference evidence="4" key="1">
    <citation type="journal article" date="2014" name="Proc. Natl. Acad. Sci. U.S.A.">
        <title>Extensive sampling of basidiomycete genomes demonstrates inadequacy of the white-rot/brown-rot paradigm for wood decay fungi.</title>
        <authorList>
            <person name="Riley R."/>
            <person name="Salamov A.A."/>
            <person name="Brown D.W."/>
            <person name="Nagy L.G."/>
            <person name="Floudas D."/>
            <person name="Held B.W."/>
            <person name="Levasseur A."/>
            <person name="Lombard V."/>
            <person name="Morin E."/>
            <person name="Otillar R."/>
            <person name="Lindquist E.A."/>
            <person name="Sun H."/>
            <person name="LaButti K.M."/>
            <person name="Schmutz J."/>
            <person name="Jabbour D."/>
            <person name="Luo H."/>
            <person name="Baker S.E."/>
            <person name="Pisabarro A.G."/>
            <person name="Walton J.D."/>
            <person name="Blanchette R.A."/>
            <person name="Henrissat B."/>
            <person name="Martin F."/>
            <person name="Cullen D."/>
            <person name="Hibbett D.S."/>
            <person name="Grigoriev I.V."/>
        </authorList>
    </citation>
    <scope>NUCLEOTIDE SEQUENCE [LARGE SCALE GENOMIC DNA]</scope>
    <source>
        <strain evidence="4">CBS 339.88</strain>
    </source>
</reference>
<evidence type="ECO:0000313" key="4">
    <source>
        <dbReference type="Proteomes" id="UP000027222"/>
    </source>
</evidence>
<keyword evidence="1" id="KW-0472">Membrane</keyword>
<dbReference type="AlphaFoldDB" id="A0A067SNQ5"/>
<keyword evidence="2" id="KW-0732">Signal</keyword>
<name>A0A067SNQ5_GALM3</name>
<feature type="signal peptide" evidence="2">
    <location>
        <begin position="1"/>
        <end position="17"/>
    </location>
</feature>
<evidence type="ECO:0000313" key="3">
    <source>
        <dbReference type="EMBL" id="KDR72565.1"/>
    </source>
</evidence>
<dbReference type="STRING" id="685588.A0A067SNQ5"/>
<dbReference type="OrthoDB" id="9451547at2759"/>
<evidence type="ECO:0000256" key="2">
    <source>
        <dbReference type="SAM" id="SignalP"/>
    </source>
</evidence>
<gene>
    <name evidence="3" type="ORF">GALMADRAFT_126164</name>
</gene>
<feature type="transmembrane region" description="Helical" evidence="1">
    <location>
        <begin position="295"/>
        <end position="316"/>
    </location>
</feature>
<feature type="transmembrane region" description="Helical" evidence="1">
    <location>
        <begin position="421"/>
        <end position="443"/>
    </location>
</feature>